<dbReference type="AlphaFoldDB" id="A0AA36LYX5"/>
<evidence type="ECO:0000256" key="10">
    <source>
        <dbReference type="SAM" id="SignalP"/>
    </source>
</evidence>
<keyword evidence="2" id="KW-0645">Protease</keyword>
<evidence type="ECO:0000256" key="3">
    <source>
        <dbReference type="ARBA" id="ARBA00022729"/>
    </source>
</evidence>
<feature type="domain" description="Peptidase C1A papain C-terminal" evidence="11">
    <location>
        <begin position="91"/>
        <end position="341"/>
    </location>
</feature>
<dbReference type="FunFam" id="3.90.70.10:FF:000031">
    <property type="entry name" value="Cathepsin B"/>
    <property type="match status" value="1"/>
</dbReference>
<keyword evidence="7" id="KW-1015">Disulfide bond</keyword>
<comment type="function">
    <text evidence="9">Expression of the protease correlates with blood-feeding and suggests a role for the protease in blood digestion.</text>
</comment>
<keyword evidence="8" id="KW-0325">Glycoprotein</keyword>
<dbReference type="PROSITE" id="PS00139">
    <property type="entry name" value="THIOL_PROTEASE_CYS"/>
    <property type="match status" value="1"/>
</dbReference>
<dbReference type="EMBL" id="CATQJL010000112">
    <property type="protein sequence ID" value="CAJ0594153.1"/>
    <property type="molecule type" value="Genomic_DNA"/>
</dbReference>
<evidence type="ECO:0000256" key="2">
    <source>
        <dbReference type="ARBA" id="ARBA00022670"/>
    </source>
</evidence>
<keyword evidence="4" id="KW-0378">Hydrolase</keyword>
<dbReference type="CDD" id="cd02620">
    <property type="entry name" value="Peptidase_C1A_CathepsinB"/>
    <property type="match status" value="1"/>
</dbReference>
<evidence type="ECO:0000256" key="8">
    <source>
        <dbReference type="ARBA" id="ARBA00023180"/>
    </source>
</evidence>
<name>A0AA36LYX5_CYLNA</name>
<evidence type="ECO:0000313" key="12">
    <source>
        <dbReference type="EMBL" id="CAJ0594153.1"/>
    </source>
</evidence>
<dbReference type="Gene3D" id="3.90.70.10">
    <property type="entry name" value="Cysteine proteinases"/>
    <property type="match status" value="1"/>
</dbReference>
<dbReference type="GO" id="GO:0008234">
    <property type="term" value="F:cysteine-type peptidase activity"/>
    <property type="evidence" value="ECO:0007669"/>
    <property type="project" value="UniProtKB-KW"/>
</dbReference>
<evidence type="ECO:0000313" key="13">
    <source>
        <dbReference type="Proteomes" id="UP001176961"/>
    </source>
</evidence>
<dbReference type="GO" id="GO:0006508">
    <property type="term" value="P:proteolysis"/>
    <property type="evidence" value="ECO:0007669"/>
    <property type="project" value="UniProtKB-KW"/>
</dbReference>
<dbReference type="InterPro" id="IPR038765">
    <property type="entry name" value="Papain-like_cys_pep_sf"/>
</dbReference>
<dbReference type="InterPro" id="IPR000169">
    <property type="entry name" value="Pept_cys_AS"/>
</dbReference>
<evidence type="ECO:0000256" key="6">
    <source>
        <dbReference type="ARBA" id="ARBA00023145"/>
    </source>
</evidence>
<keyword evidence="13" id="KW-1185">Reference proteome</keyword>
<keyword evidence="3 10" id="KW-0732">Signal</keyword>
<feature type="chain" id="PRO_5041465728" description="Peptidase C1A papain C-terminal domain-containing protein" evidence="10">
    <location>
        <begin position="18"/>
        <end position="344"/>
    </location>
</feature>
<sequence length="344" mass="38485">MGITLVLLAALCTTAYSITVEEFKALPIPESASNLEGQAFVDFINENQPFYKAEIPKMSFEQFQSRLMNFKYLKKPVHAKTADELVLNEPIPERFDAREKWPYCDSMKQIRDQANCGSCWAVSAASTMSDRLCAHSQGEKKTIISDTDILACCGSLCGEGCEGGVLLEAWEFVMKEGACSGGPYLAKDCCKYYPFHPCGKHAGQPYYGECSGTRKTPACRKTCAFGYKPKYDKDKNYASSAYCVNATEEAIQKEIMINGPVQTGYEVYSDFYFYKRGVYVHKTGKQYGAHAVKIIGWGVENGVKYWLVANSWNYDWGEDGFFKILRGTNECNIESWVVAGAMKV</sequence>
<dbReference type="PROSITE" id="PS00639">
    <property type="entry name" value="THIOL_PROTEASE_HIS"/>
    <property type="match status" value="1"/>
</dbReference>
<feature type="signal peptide" evidence="10">
    <location>
        <begin position="1"/>
        <end position="17"/>
    </location>
</feature>
<evidence type="ECO:0000256" key="9">
    <source>
        <dbReference type="ARBA" id="ARBA00057399"/>
    </source>
</evidence>
<keyword evidence="5" id="KW-0788">Thiol protease</keyword>
<evidence type="ECO:0000256" key="4">
    <source>
        <dbReference type="ARBA" id="ARBA00022801"/>
    </source>
</evidence>
<dbReference type="SUPFAM" id="SSF54001">
    <property type="entry name" value="Cysteine proteinases"/>
    <property type="match status" value="1"/>
</dbReference>
<dbReference type="PROSITE" id="PS00640">
    <property type="entry name" value="THIOL_PROTEASE_ASN"/>
    <property type="match status" value="1"/>
</dbReference>
<accession>A0AA36LYX5</accession>
<proteinExistence type="inferred from homology"/>
<dbReference type="InterPro" id="IPR025661">
    <property type="entry name" value="Pept_asp_AS"/>
</dbReference>
<dbReference type="InterPro" id="IPR000668">
    <property type="entry name" value="Peptidase_C1A_C"/>
</dbReference>
<evidence type="ECO:0000259" key="11">
    <source>
        <dbReference type="SMART" id="SM00645"/>
    </source>
</evidence>
<protein>
    <recommendedName>
        <fullName evidence="11">Peptidase C1A papain C-terminal domain-containing protein</fullName>
    </recommendedName>
</protein>
<keyword evidence="6" id="KW-0865">Zymogen</keyword>
<reference evidence="12" key="1">
    <citation type="submission" date="2023-07" db="EMBL/GenBank/DDBJ databases">
        <authorList>
            <consortium name="CYATHOMIX"/>
        </authorList>
    </citation>
    <scope>NUCLEOTIDE SEQUENCE</scope>
    <source>
        <strain evidence="12">N/A</strain>
    </source>
</reference>
<comment type="caution">
    <text evidence="12">The sequence shown here is derived from an EMBL/GenBank/DDBJ whole genome shotgun (WGS) entry which is preliminary data.</text>
</comment>
<dbReference type="PRINTS" id="PR00705">
    <property type="entry name" value="PAPAIN"/>
</dbReference>
<evidence type="ECO:0000256" key="1">
    <source>
        <dbReference type="ARBA" id="ARBA00008455"/>
    </source>
</evidence>
<gene>
    <name evidence="12" type="ORF">CYNAS_LOCUS6136</name>
</gene>
<dbReference type="Proteomes" id="UP001176961">
    <property type="component" value="Unassembled WGS sequence"/>
</dbReference>
<organism evidence="12 13">
    <name type="scientific">Cylicocyclus nassatus</name>
    <name type="common">Nematode worm</name>
    <dbReference type="NCBI Taxonomy" id="53992"/>
    <lineage>
        <taxon>Eukaryota</taxon>
        <taxon>Metazoa</taxon>
        <taxon>Ecdysozoa</taxon>
        <taxon>Nematoda</taxon>
        <taxon>Chromadorea</taxon>
        <taxon>Rhabditida</taxon>
        <taxon>Rhabditina</taxon>
        <taxon>Rhabditomorpha</taxon>
        <taxon>Strongyloidea</taxon>
        <taxon>Strongylidae</taxon>
        <taxon>Cylicocyclus</taxon>
    </lineage>
</organism>
<dbReference type="Pfam" id="PF00112">
    <property type="entry name" value="Peptidase_C1"/>
    <property type="match status" value="1"/>
</dbReference>
<dbReference type="InterPro" id="IPR013128">
    <property type="entry name" value="Peptidase_C1A"/>
</dbReference>
<evidence type="ECO:0000256" key="5">
    <source>
        <dbReference type="ARBA" id="ARBA00022807"/>
    </source>
</evidence>
<evidence type="ECO:0000256" key="7">
    <source>
        <dbReference type="ARBA" id="ARBA00023157"/>
    </source>
</evidence>
<dbReference type="SMART" id="SM00645">
    <property type="entry name" value="Pept_C1"/>
    <property type="match status" value="1"/>
</dbReference>
<dbReference type="PANTHER" id="PTHR12411">
    <property type="entry name" value="CYSTEINE PROTEASE FAMILY C1-RELATED"/>
    <property type="match status" value="1"/>
</dbReference>
<comment type="similarity">
    <text evidence="1">Belongs to the peptidase C1 family.</text>
</comment>
<dbReference type="InterPro" id="IPR025660">
    <property type="entry name" value="Pept_his_AS"/>
</dbReference>